<keyword evidence="2" id="KW-0408">Iron</keyword>
<protein>
    <submittedName>
        <fullName evidence="4">Cytochrome P450</fullName>
    </submittedName>
</protein>
<gene>
    <name evidence="4" type="ORF">R5A26_41580</name>
</gene>
<dbReference type="InterPro" id="IPR036396">
    <property type="entry name" value="Cyt_P450_sf"/>
</dbReference>
<keyword evidence="5" id="KW-1185">Reference proteome</keyword>
<evidence type="ECO:0000256" key="2">
    <source>
        <dbReference type="RuleBase" id="RU000461"/>
    </source>
</evidence>
<proteinExistence type="inferred from homology"/>
<dbReference type="CDD" id="cd20625">
    <property type="entry name" value="CYP164-like"/>
    <property type="match status" value="1"/>
</dbReference>
<sequence>MTHRTTDPATETDTGMDTATAILEGLLTEEGSADPFPLFERARTLGPVLPAGDGVLLVTGYEEAERLTRDRAFGIRRTEAGEATGPGGTEHLAQRIISASLLETDPPRHTRLRSLVSSFFAARRIPALEPLIAAAVDDLLDEMAGQAGQAGTPDSGTLGPGAPDPSILGPGTLDFMEVFASRLPMSVICELMGVPKEDRHRFRALSSALTVTLEIAQPPEAVLAADAAAAELVDYFSDLTARRRADPQDDLVSALATAAEGTGGAEGTDARLSEDEMLSMFVLLLVSGFETTASLLGNALALSFQHPLAAAGLRDGTTPLLGFLDEVLRLEAPVQYAARMPLTEGLDVGGVPAPLGTVALVFLGAANRDPRQYDRPAEFDPLRTGPQPLAFGGGAHFCLGAPLARLEASIALPALLKRFPRLRPAGEPARRYGLMLRGYEKLPVALG</sequence>
<organism evidence="4 5">
    <name type="scientific">Streptomyces prunicolor</name>
    <dbReference type="NCBI Taxonomy" id="67348"/>
    <lineage>
        <taxon>Bacteria</taxon>
        <taxon>Bacillati</taxon>
        <taxon>Actinomycetota</taxon>
        <taxon>Actinomycetes</taxon>
        <taxon>Kitasatosporales</taxon>
        <taxon>Streptomycetaceae</taxon>
        <taxon>Streptomyces</taxon>
    </lineage>
</organism>
<dbReference type="SUPFAM" id="SSF48264">
    <property type="entry name" value="Cytochrome P450"/>
    <property type="match status" value="1"/>
</dbReference>
<evidence type="ECO:0000256" key="3">
    <source>
        <dbReference type="SAM" id="MobiDB-lite"/>
    </source>
</evidence>
<dbReference type="InterPro" id="IPR002397">
    <property type="entry name" value="Cyt_P450_B"/>
</dbReference>
<evidence type="ECO:0000313" key="4">
    <source>
        <dbReference type="EMBL" id="MDV7222444.1"/>
    </source>
</evidence>
<keyword evidence="2" id="KW-0479">Metal-binding</keyword>
<comment type="caution">
    <text evidence="4">The sequence shown here is derived from an EMBL/GenBank/DDBJ whole genome shotgun (WGS) entry which is preliminary data.</text>
</comment>
<dbReference type="Gene3D" id="1.10.630.10">
    <property type="entry name" value="Cytochrome P450"/>
    <property type="match status" value="1"/>
</dbReference>
<keyword evidence="2" id="KW-0560">Oxidoreductase</keyword>
<dbReference type="PRINTS" id="PR00359">
    <property type="entry name" value="BP450"/>
</dbReference>
<dbReference type="RefSeq" id="WP_317775269.1">
    <property type="nucleotide sequence ID" value="NZ_JAWMAJ010000227.1"/>
</dbReference>
<dbReference type="PROSITE" id="PS00086">
    <property type="entry name" value="CYTOCHROME_P450"/>
    <property type="match status" value="1"/>
</dbReference>
<dbReference type="EMBL" id="JAWMAJ010000227">
    <property type="protein sequence ID" value="MDV7222444.1"/>
    <property type="molecule type" value="Genomic_DNA"/>
</dbReference>
<accession>A0ABU4FPH4</accession>
<dbReference type="Proteomes" id="UP001187346">
    <property type="component" value="Unassembled WGS sequence"/>
</dbReference>
<dbReference type="InterPro" id="IPR017972">
    <property type="entry name" value="Cyt_P450_CS"/>
</dbReference>
<evidence type="ECO:0000313" key="5">
    <source>
        <dbReference type="Proteomes" id="UP001187346"/>
    </source>
</evidence>
<keyword evidence="2" id="KW-0503">Monooxygenase</keyword>
<name>A0ABU4FPH4_9ACTN</name>
<evidence type="ECO:0000256" key="1">
    <source>
        <dbReference type="ARBA" id="ARBA00010617"/>
    </source>
</evidence>
<dbReference type="PANTHER" id="PTHR46696:SF1">
    <property type="entry name" value="CYTOCHROME P450 YJIB-RELATED"/>
    <property type="match status" value="1"/>
</dbReference>
<dbReference type="PANTHER" id="PTHR46696">
    <property type="entry name" value="P450, PUTATIVE (EUROFUNG)-RELATED"/>
    <property type="match status" value="1"/>
</dbReference>
<comment type="similarity">
    <text evidence="1 2">Belongs to the cytochrome P450 family.</text>
</comment>
<dbReference type="InterPro" id="IPR001128">
    <property type="entry name" value="Cyt_P450"/>
</dbReference>
<dbReference type="Pfam" id="PF00067">
    <property type="entry name" value="p450"/>
    <property type="match status" value="1"/>
</dbReference>
<feature type="region of interest" description="Disordered" evidence="3">
    <location>
        <begin position="146"/>
        <end position="167"/>
    </location>
</feature>
<reference evidence="4 5" key="1">
    <citation type="submission" date="2023-10" db="EMBL/GenBank/DDBJ databases">
        <title>Characterization of rhizosphere-enriched actinobacteria from wheat plants lab-grown on chernevaya soil.</title>
        <authorList>
            <person name="Tikhonova E.N."/>
            <person name="Konopkin A."/>
            <person name="Kravchenko I.K."/>
        </authorList>
    </citation>
    <scope>NUCLEOTIDE SEQUENCE [LARGE SCALE GENOMIC DNA]</scope>
    <source>
        <strain evidence="4 5">RR29</strain>
    </source>
</reference>
<keyword evidence="2" id="KW-0349">Heme</keyword>